<evidence type="ECO:0000256" key="5">
    <source>
        <dbReference type="ARBA" id="ARBA00022989"/>
    </source>
</evidence>
<dbReference type="Pfam" id="PF02714">
    <property type="entry name" value="RSN1_7TM"/>
    <property type="match status" value="1"/>
</dbReference>
<dbReference type="PANTHER" id="PTHR13018">
    <property type="entry name" value="PROBABLE MEMBRANE PROTEIN DUF221-RELATED"/>
    <property type="match status" value="1"/>
</dbReference>
<feature type="region of interest" description="Disordered" evidence="7">
    <location>
        <begin position="291"/>
        <end position="324"/>
    </location>
</feature>
<feature type="transmembrane region" description="Helical" evidence="8">
    <location>
        <begin position="12"/>
        <end position="35"/>
    </location>
</feature>
<feature type="transmembrane region" description="Helical" evidence="8">
    <location>
        <begin position="593"/>
        <end position="616"/>
    </location>
</feature>
<evidence type="ECO:0000256" key="1">
    <source>
        <dbReference type="ARBA" id="ARBA00004141"/>
    </source>
</evidence>
<feature type="region of interest" description="Disordered" evidence="7">
    <location>
        <begin position="824"/>
        <end position="852"/>
    </location>
</feature>
<evidence type="ECO:0000256" key="2">
    <source>
        <dbReference type="ARBA" id="ARBA00007779"/>
    </source>
</evidence>
<feature type="compositionally biased region" description="Basic and acidic residues" evidence="7">
    <location>
        <begin position="306"/>
        <end position="315"/>
    </location>
</feature>
<dbReference type="Pfam" id="PF13967">
    <property type="entry name" value="RSN1_TM"/>
    <property type="match status" value="1"/>
</dbReference>
<organism evidence="12 13">
    <name type="scientific">Mycena venus</name>
    <dbReference type="NCBI Taxonomy" id="2733690"/>
    <lineage>
        <taxon>Eukaryota</taxon>
        <taxon>Fungi</taxon>
        <taxon>Dikarya</taxon>
        <taxon>Basidiomycota</taxon>
        <taxon>Agaricomycotina</taxon>
        <taxon>Agaricomycetes</taxon>
        <taxon>Agaricomycetidae</taxon>
        <taxon>Agaricales</taxon>
        <taxon>Marasmiineae</taxon>
        <taxon>Mycenaceae</taxon>
        <taxon>Mycena</taxon>
    </lineage>
</organism>
<evidence type="ECO:0000256" key="8">
    <source>
        <dbReference type="SAM" id="Phobius"/>
    </source>
</evidence>
<dbReference type="InterPro" id="IPR027815">
    <property type="entry name" value="CSC1/OSCA1-like_cyt"/>
</dbReference>
<name>A0A8H7DA31_9AGAR</name>
<evidence type="ECO:0000313" key="13">
    <source>
        <dbReference type="Proteomes" id="UP000620124"/>
    </source>
</evidence>
<feature type="transmembrane region" description="Helical" evidence="8">
    <location>
        <begin position="644"/>
        <end position="670"/>
    </location>
</feature>
<dbReference type="OrthoDB" id="1689567at2759"/>
<feature type="region of interest" description="Disordered" evidence="7">
    <location>
        <begin position="217"/>
        <end position="236"/>
    </location>
</feature>
<evidence type="ECO:0000256" key="7">
    <source>
        <dbReference type="SAM" id="MobiDB-lite"/>
    </source>
</evidence>
<evidence type="ECO:0000256" key="4">
    <source>
        <dbReference type="ARBA" id="ARBA00022692"/>
    </source>
</evidence>
<feature type="region of interest" description="Disordered" evidence="7">
    <location>
        <begin position="1143"/>
        <end position="1177"/>
    </location>
</feature>
<feature type="domain" description="CSC1/OSCA1-like N-terminal transmembrane" evidence="10">
    <location>
        <begin position="5"/>
        <end position="86"/>
    </location>
</feature>
<feature type="transmembrane region" description="Helical" evidence="8">
    <location>
        <begin position="691"/>
        <end position="710"/>
    </location>
</feature>
<dbReference type="Pfam" id="PF14703">
    <property type="entry name" value="PHM7_cyt"/>
    <property type="match status" value="1"/>
</dbReference>
<feature type="region of interest" description="Disordered" evidence="7">
    <location>
        <begin position="344"/>
        <end position="372"/>
    </location>
</feature>
<feature type="transmembrane region" description="Helical" evidence="8">
    <location>
        <begin position="505"/>
        <end position="532"/>
    </location>
</feature>
<feature type="transmembrane region" description="Helical" evidence="8">
    <location>
        <begin position="69"/>
        <end position="91"/>
    </location>
</feature>
<keyword evidence="13" id="KW-1185">Reference proteome</keyword>
<evidence type="ECO:0000313" key="12">
    <source>
        <dbReference type="EMBL" id="KAF7365157.1"/>
    </source>
</evidence>
<comment type="similarity">
    <text evidence="2">Belongs to the CSC1 (TC 1.A.17) family.</text>
</comment>
<proteinExistence type="inferred from homology"/>
<dbReference type="AlphaFoldDB" id="A0A8H7DA31"/>
<keyword evidence="3" id="KW-0813">Transport</keyword>
<gene>
    <name evidence="12" type="ORF">MVEN_00387200</name>
</gene>
<dbReference type="EMBL" id="JACAZI010000003">
    <property type="protein sequence ID" value="KAF7365157.1"/>
    <property type="molecule type" value="Genomic_DNA"/>
</dbReference>
<comment type="caution">
    <text evidence="12">The sequence shown here is derived from an EMBL/GenBank/DDBJ whole genome shotgun (WGS) entry which is preliminary data.</text>
</comment>
<dbReference type="GO" id="GO:0005227">
    <property type="term" value="F:calcium-activated cation channel activity"/>
    <property type="evidence" value="ECO:0007669"/>
    <property type="project" value="InterPro"/>
</dbReference>
<protein>
    <submittedName>
        <fullName evidence="12">CBM1 domain-containing protein</fullName>
    </submittedName>
</protein>
<feature type="transmembrane region" description="Helical" evidence="8">
    <location>
        <begin position="758"/>
        <end position="777"/>
    </location>
</feature>
<feature type="transmembrane region" description="Helical" evidence="8">
    <location>
        <begin position="783"/>
        <end position="800"/>
    </location>
</feature>
<feature type="domain" description="CSC1/OSCA1-like cytosolic" evidence="11">
    <location>
        <begin position="236"/>
        <end position="483"/>
    </location>
</feature>
<dbReference type="GO" id="GO:0005886">
    <property type="term" value="C:plasma membrane"/>
    <property type="evidence" value="ECO:0007669"/>
    <property type="project" value="TreeGrafter"/>
</dbReference>
<feature type="domain" description="CSC1/OSCA1-like 7TM region" evidence="9">
    <location>
        <begin position="498"/>
        <end position="773"/>
    </location>
</feature>
<keyword evidence="5 8" id="KW-1133">Transmembrane helix</keyword>
<feature type="compositionally biased region" description="Pro residues" evidence="7">
    <location>
        <begin position="1167"/>
        <end position="1177"/>
    </location>
</feature>
<dbReference type="Proteomes" id="UP000620124">
    <property type="component" value="Unassembled WGS sequence"/>
</dbReference>
<evidence type="ECO:0000259" key="9">
    <source>
        <dbReference type="Pfam" id="PF02714"/>
    </source>
</evidence>
<evidence type="ECO:0000256" key="6">
    <source>
        <dbReference type="ARBA" id="ARBA00023136"/>
    </source>
</evidence>
<dbReference type="InterPro" id="IPR045122">
    <property type="entry name" value="Csc1-like"/>
</dbReference>
<dbReference type="InterPro" id="IPR032880">
    <property type="entry name" value="CSC1/OSCA1-like_N"/>
</dbReference>
<sequence length="1177" mass="132109">MNELRGVDATLYIRWLRGCFFFVLLHTLTTFPILFPIHLEFSEDSVSKKSMTRASITSLVASPKGLSLLWIHICLLFWITLSWMGTLLWICHGAFQLRADKIAITAKRMAAHDPADTTCHPHPHPQYAFTDVPTPDRHHPNFGLRLRTVMVSNVPPALRGEKVLKEYFEYYLSREIEKPSLGLTSSTQPGFINKSVAFLFNRAKRLPIAPIPLSATARTQASTENKNEANSPTERTGNAPVIERVVVARKMTELASLLERREDILRLLETAHIKLAKKAVLAVQHAMARQDAHKPAVKAHSKPKRRVMDTERAPGEEGALSEEERMQQLIEPATKALFSKHEFRKVRQEGSQDSDSDGGDAQAYPPTSPMARAAPGRTIYEALLSLPRSSLDAYQPLINLSHLFRGKIVPSIDYYTAKFNLLTSFITENRAKAVTDYDPVSTAFVTFADPADARRACKYLAVHPNNPLQCLVTMAPAYQDLDWIRVMKSSYNGEFVKDWVVNLGVWGFTVFWLFPVSLLVGLVSIQNISVFLPKLKTYLDKHQWEEDLIQSFLPTLLVALLALSIPPILLLIAKKAHTITTLSALHDLILTRYYKFLIVNVLVFFCVGTAALQSVLDSFKANQTQSVDILQIVADSFPTAGPFYVGWLIFTVGMHGGFELALFGLPLILYPTTRRQVTPRKRAVGTRPRTFNFYYWLPTHLLVVHVLMLFMVLNPFVIPFGAIYFFIEAGVVKNQLIHVYAKNYELNGQVILVRIARYSLDGLILSQTVFMAYMIVLKKTTNVGLAAFLVVFTAAVKLLVTRMIRTQCEHDDILEAQLLVPQANDAEQGSEPPPNDQNNNEQDPTSARSPRSADTMFSFRLPAWVNLSYATPALRKPQRLIHGHPPSNGPVVPHPPPPTWDDDNTADLPYDNPFYTRTISNALWLPRDPFGKLDMNDTVDLKIALTVDPTGGRLGLWHDMPETASPQQMSQISSVSTPPEEYPSADLSSLEYDGSEEIELPLVIAKRAQAKDDVEQTMRPRRNSTFRRKASGGTLGSRHRRPSIIPRISSRSFSEGRARERSPSIMSTLQPPMMERVRSADWELGVRPDVHAQAEYVLSHSSTSHLSVAPPPVNKQRSSNVSTHAAITHEVLAEEQVALADRLEEEEREAEKATKPRSWFTAWMFKKPPPAEPPSDS</sequence>
<keyword evidence="6 8" id="KW-0472">Membrane</keyword>
<evidence type="ECO:0000259" key="10">
    <source>
        <dbReference type="Pfam" id="PF13967"/>
    </source>
</evidence>
<reference evidence="12" key="1">
    <citation type="submission" date="2020-05" db="EMBL/GenBank/DDBJ databases">
        <title>Mycena genomes resolve the evolution of fungal bioluminescence.</title>
        <authorList>
            <person name="Tsai I.J."/>
        </authorList>
    </citation>
    <scope>NUCLEOTIDE SEQUENCE</scope>
    <source>
        <strain evidence="12">CCC161011</strain>
    </source>
</reference>
<comment type="subcellular location">
    <subcellularLocation>
        <location evidence="1">Membrane</location>
        <topology evidence="1">Multi-pass membrane protein</topology>
    </subcellularLocation>
</comment>
<dbReference type="InterPro" id="IPR003864">
    <property type="entry name" value="CSC1/OSCA1-like_7TM"/>
</dbReference>
<feature type="transmembrane region" description="Helical" evidence="8">
    <location>
        <begin position="552"/>
        <end position="572"/>
    </location>
</feature>
<evidence type="ECO:0000256" key="3">
    <source>
        <dbReference type="ARBA" id="ARBA00022448"/>
    </source>
</evidence>
<accession>A0A8H7DA31</accession>
<keyword evidence="4 8" id="KW-0812">Transmembrane</keyword>
<dbReference type="PANTHER" id="PTHR13018:SF139">
    <property type="entry name" value="PHOSPHATE METABOLISM PROTEIN 7"/>
    <property type="match status" value="1"/>
</dbReference>
<evidence type="ECO:0000259" key="11">
    <source>
        <dbReference type="Pfam" id="PF14703"/>
    </source>
</evidence>
<feature type="compositionally biased region" description="Basic residues" evidence="7">
    <location>
        <begin position="295"/>
        <end position="305"/>
    </location>
</feature>